<reference evidence="2" key="3">
    <citation type="submission" date="2020-05" db="UniProtKB">
        <authorList>
            <consortium name="EnsemblMetazoa"/>
        </authorList>
    </citation>
    <scope>IDENTIFICATION</scope>
    <source>
        <strain evidence="2">USDA</strain>
    </source>
</reference>
<sequence length="196" mass="22563">MAKLNHQEVAEQVLQMFTKSLQDHTSLKSILSEFCILEYFGMFFSGKDKVVSHLMANLLGSNYELSSLRSNNSSCSHFQECSSNKKLGEDVEFNLPVSPQTIQPLFPENIRHLTAFGTIRYPRRSVPTKDPKKIKHQSLLRLRDRFCQLYLGFECDEHVIGVTNCKIWTIRYSVSSQVAPRNLLKSFNEYLVSTHL</sequence>
<dbReference type="Proteomes" id="UP000009046">
    <property type="component" value="Unassembled WGS sequence"/>
</dbReference>
<dbReference type="HOGENOM" id="CLU_1391742_0_0_1"/>
<proteinExistence type="predicted"/>
<evidence type="ECO:0000313" key="1">
    <source>
        <dbReference type="EMBL" id="EEB11884.1"/>
    </source>
</evidence>
<dbReference type="EMBL" id="DS235096">
    <property type="protein sequence ID" value="EEB11884.1"/>
    <property type="molecule type" value="Genomic_DNA"/>
</dbReference>
<evidence type="ECO:0000313" key="3">
    <source>
        <dbReference type="Proteomes" id="UP000009046"/>
    </source>
</evidence>
<dbReference type="VEuPathDB" id="VectorBase:PHUM138730"/>
<evidence type="ECO:0000313" key="2">
    <source>
        <dbReference type="EnsemblMetazoa" id="PHUM138730-PA"/>
    </source>
</evidence>
<reference evidence="1" key="1">
    <citation type="submission" date="2007-04" db="EMBL/GenBank/DDBJ databases">
        <title>Annotation of Pediculus humanus corporis strain USDA.</title>
        <authorList>
            <person name="Kirkness E."/>
            <person name="Hannick L."/>
            <person name="Hass B."/>
            <person name="Bruggner R."/>
            <person name="Lawson D."/>
            <person name="Bidwell S."/>
            <person name="Joardar V."/>
            <person name="Caler E."/>
            <person name="Walenz B."/>
            <person name="Inman J."/>
            <person name="Schobel S."/>
            <person name="Galinsky K."/>
            <person name="Amedeo P."/>
            <person name="Strausberg R."/>
        </authorList>
    </citation>
    <scope>NUCLEOTIDE SEQUENCE</scope>
    <source>
        <strain evidence="1">USDA</strain>
    </source>
</reference>
<reference evidence="1" key="2">
    <citation type="submission" date="2007-04" db="EMBL/GenBank/DDBJ databases">
        <title>The genome of the human body louse.</title>
        <authorList>
            <consortium name="The Human Body Louse Genome Consortium"/>
            <person name="Kirkness E."/>
            <person name="Walenz B."/>
            <person name="Hass B."/>
            <person name="Bruggner R."/>
            <person name="Strausberg R."/>
        </authorList>
    </citation>
    <scope>NUCLEOTIDE SEQUENCE</scope>
    <source>
        <strain evidence="1">USDA</strain>
    </source>
</reference>
<dbReference type="CTD" id="8234376"/>
<organism>
    <name type="scientific">Pediculus humanus subsp. corporis</name>
    <name type="common">Body louse</name>
    <dbReference type="NCBI Taxonomy" id="121224"/>
    <lineage>
        <taxon>Eukaryota</taxon>
        <taxon>Metazoa</taxon>
        <taxon>Ecdysozoa</taxon>
        <taxon>Arthropoda</taxon>
        <taxon>Hexapoda</taxon>
        <taxon>Insecta</taxon>
        <taxon>Pterygota</taxon>
        <taxon>Neoptera</taxon>
        <taxon>Paraneoptera</taxon>
        <taxon>Psocodea</taxon>
        <taxon>Troctomorpha</taxon>
        <taxon>Phthiraptera</taxon>
        <taxon>Anoplura</taxon>
        <taxon>Pediculidae</taxon>
        <taxon>Pediculus</taxon>
    </lineage>
</organism>
<dbReference type="AlphaFoldDB" id="E0VES8"/>
<protein>
    <submittedName>
        <fullName evidence="1 2">Uncharacterized protein</fullName>
    </submittedName>
</protein>
<dbReference type="GeneID" id="8234376"/>
<dbReference type="EnsemblMetazoa" id="PHUM138730-RA">
    <property type="protein sequence ID" value="PHUM138730-PA"/>
    <property type="gene ID" value="PHUM138730"/>
</dbReference>
<dbReference type="EMBL" id="AAZO01001599">
    <property type="status" value="NOT_ANNOTATED_CDS"/>
    <property type="molecule type" value="Genomic_DNA"/>
</dbReference>
<keyword evidence="3" id="KW-1185">Reference proteome</keyword>
<gene>
    <name evidence="2" type="primary">8234376</name>
    <name evidence="1" type="ORF">Phum_PHUM138730</name>
</gene>
<dbReference type="InParanoid" id="E0VES8"/>
<accession>E0VES8</accession>
<name>E0VES8_PEDHC</name>
<dbReference type="KEGG" id="phu:Phum_PHUM138730"/>
<dbReference type="RefSeq" id="XP_002424622.1">
    <property type="nucleotide sequence ID" value="XM_002424577.1"/>
</dbReference>